<evidence type="ECO:0000259" key="4">
    <source>
        <dbReference type="PROSITE" id="PS50995"/>
    </source>
</evidence>
<name>A0A2S4HBP9_9GAMM</name>
<accession>A0A2S4HBP9</accession>
<evidence type="ECO:0000256" key="1">
    <source>
        <dbReference type="ARBA" id="ARBA00023015"/>
    </source>
</evidence>
<dbReference type="Proteomes" id="UP000237222">
    <property type="component" value="Unassembled WGS sequence"/>
</dbReference>
<protein>
    <submittedName>
        <fullName evidence="5">MarR family transcriptional regulator</fullName>
    </submittedName>
</protein>
<feature type="domain" description="HTH marR-type" evidence="4">
    <location>
        <begin position="7"/>
        <end position="139"/>
    </location>
</feature>
<dbReference type="EMBL" id="PQGG01000040">
    <property type="protein sequence ID" value="POP51390.1"/>
    <property type="molecule type" value="Genomic_DNA"/>
</dbReference>
<keyword evidence="1" id="KW-0805">Transcription regulation</keyword>
<dbReference type="PROSITE" id="PS50995">
    <property type="entry name" value="HTH_MARR_2"/>
    <property type="match status" value="1"/>
</dbReference>
<dbReference type="SUPFAM" id="SSF46785">
    <property type="entry name" value="Winged helix' DNA-binding domain"/>
    <property type="match status" value="1"/>
</dbReference>
<evidence type="ECO:0000313" key="5">
    <source>
        <dbReference type="EMBL" id="POP51390.1"/>
    </source>
</evidence>
<dbReference type="PANTHER" id="PTHR42756:SF1">
    <property type="entry name" value="TRANSCRIPTIONAL REPRESSOR OF EMRAB OPERON"/>
    <property type="match status" value="1"/>
</dbReference>
<dbReference type="RefSeq" id="WP_103685727.1">
    <property type="nucleotide sequence ID" value="NZ_PQGG01000040.1"/>
</dbReference>
<dbReference type="GO" id="GO:0003677">
    <property type="term" value="F:DNA binding"/>
    <property type="evidence" value="ECO:0007669"/>
    <property type="project" value="UniProtKB-KW"/>
</dbReference>
<dbReference type="AlphaFoldDB" id="A0A2S4HBP9"/>
<comment type="caution">
    <text evidence="5">The sequence shown here is derived from an EMBL/GenBank/DDBJ whole genome shotgun (WGS) entry which is preliminary data.</text>
</comment>
<evidence type="ECO:0000313" key="6">
    <source>
        <dbReference type="Proteomes" id="UP000237222"/>
    </source>
</evidence>
<dbReference type="PANTHER" id="PTHR42756">
    <property type="entry name" value="TRANSCRIPTIONAL REGULATOR, MARR"/>
    <property type="match status" value="1"/>
</dbReference>
<keyword evidence="2" id="KW-0238">DNA-binding</keyword>
<evidence type="ECO:0000256" key="2">
    <source>
        <dbReference type="ARBA" id="ARBA00023125"/>
    </source>
</evidence>
<dbReference type="InterPro" id="IPR036388">
    <property type="entry name" value="WH-like_DNA-bd_sf"/>
</dbReference>
<gene>
    <name evidence="5" type="ORF">C0068_17290</name>
</gene>
<sequence>MKRTSQFSIAASMLAETSRVVREEFRRRAQHLNLTQPQWLTLLKLSREPGINQASLAVHLDVNPVTVAQSVDRLVKAGLVLRERQEHDRRAVSLYLTEKAEPLLEELNEIAEQTRAIAFAGFSVAEAKVLEDMLVRVKKNFCNLDSDAVKAETANVTPARSSKEGV</sequence>
<evidence type="ECO:0000256" key="3">
    <source>
        <dbReference type="ARBA" id="ARBA00023163"/>
    </source>
</evidence>
<reference evidence="5" key="1">
    <citation type="submission" date="2018-01" db="EMBL/GenBank/DDBJ databases">
        <authorList>
            <person name="Yu X.-D."/>
        </authorList>
    </citation>
    <scope>NUCLEOTIDE SEQUENCE</scope>
    <source>
        <strain evidence="5">ZX-21</strain>
    </source>
</reference>
<dbReference type="GO" id="GO:0003700">
    <property type="term" value="F:DNA-binding transcription factor activity"/>
    <property type="evidence" value="ECO:0007669"/>
    <property type="project" value="InterPro"/>
</dbReference>
<dbReference type="Gene3D" id="1.10.10.10">
    <property type="entry name" value="Winged helix-like DNA-binding domain superfamily/Winged helix DNA-binding domain"/>
    <property type="match status" value="1"/>
</dbReference>
<dbReference type="SMART" id="SM00347">
    <property type="entry name" value="HTH_MARR"/>
    <property type="match status" value="1"/>
</dbReference>
<dbReference type="OrthoDB" id="32523at2"/>
<organism evidence="5 6">
    <name type="scientific">Zhongshania marina</name>
    <dbReference type="NCBI Taxonomy" id="2304603"/>
    <lineage>
        <taxon>Bacteria</taxon>
        <taxon>Pseudomonadati</taxon>
        <taxon>Pseudomonadota</taxon>
        <taxon>Gammaproteobacteria</taxon>
        <taxon>Cellvibrionales</taxon>
        <taxon>Spongiibacteraceae</taxon>
        <taxon>Zhongshania</taxon>
    </lineage>
</organism>
<dbReference type="InterPro" id="IPR000835">
    <property type="entry name" value="HTH_MarR-typ"/>
</dbReference>
<dbReference type="InterPro" id="IPR036390">
    <property type="entry name" value="WH_DNA-bd_sf"/>
</dbReference>
<proteinExistence type="predicted"/>
<keyword evidence="3" id="KW-0804">Transcription</keyword>
<dbReference type="Pfam" id="PF01047">
    <property type="entry name" value="MarR"/>
    <property type="match status" value="1"/>
</dbReference>